<keyword evidence="1" id="KW-0812">Transmembrane</keyword>
<dbReference type="Pfam" id="PF16931">
    <property type="entry name" value="Phage_holin_8"/>
    <property type="match status" value="1"/>
</dbReference>
<proteinExistence type="predicted"/>
<evidence type="ECO:0008006" key="4">
    <source>
        <dbReference type="Google" id="ProtNLM"/>
    </source>
</evidence>
<accession>A0ABX0LAP2</accession>
<comment type="caution">
    <text evidence="2">The sequence shown here is derived from an EMBL/GenBank/DDBJ whole genome shotgun (WGS) entry which is preliminary data.</text>
</comment>
<gene>
    <name evidence="2" type="ORF">HA052_22665</name>
</gene>
<evidence type="ECO:0000256" key="1">
    <source>
        <dbReference type="SAM" id="Phobius"/>
    </source>
</evidence>
<dbReference type="Proteomes" id="UP001515641">
    <property type="component" value="Unassembled WGS sequence"/>
</dbReference>
<protein>
    <recommendedName>
        <fullName evidence="4">Phage holin</fullName>
    </recommendedName>
</protein>
<keyword evidence="1" id="KW-0472">Membrane</keyword>
<keyword evidence="3" id="KW-1185">Reference proteome</keyword>
<name>A0ABX0LAP2_9NEIS</name>
<dbReference type="RefSeq" id="WP_166453702.1">
    <property type="nucleotide sequence ID" value="NZ_JAAOMA010000047.1"/>
</dbReference>
<evidence type="ECO:0000313" key="3">
    <source>
        <dbReference type="Proteomes" id="UP001515641"/>
    </source>
</evidence>
<sequence length="126" mass="12696">MSEPVSSVGAVGGAVALWLASLLPYFSDGVVFAAFAGGAVFVVGVRDCSVVERVTYLVASVAGGTFGAHLTAGIIDVIVDALTQRDLTVPDTVGALAAGAFSVKLLQFVIQRAEAGALSVPLGMKK</sequence>
<feature type="transmembrane region" description="Helical" evidence="1">
    <location>
        <begin position="25"/>
        <end position="45"/>
    </location>
</feature>
<keyword evidence="1" id="KW-1133">Transmembrane helix</keyword>
<dbReference type="InterPro" id="IPR032637">
    <property type="entry name" value="Phage_holin-like"/>
</dbReference>
<organism evidence="2 3">
    <name type="scientific">Chromobacterium fluminis</name>
    <dbReference type="NCBI Taxonomy" id="3044269"/>
    <lineage>
        <taxon>Bacteria</taxon>
        <taxon>Pseudomonadati</taxon>
        <taxon>Pseudomonadota</taxon>
        <taxon>Betaproteobacteria</taxon>
        <taxon>Neisseriales</taxon>
        <taxon>Chromobacteriaceae</taxon>
        <taxon>Chromobacterium</taxon>
    </lineage>
</organism>
<reference evidence="2 3" key="1">
    <citation type="submission" date="2020-03" db="EMBL/GenBank/DDBJ databases">
        <title>Draft genome sequence of environmentally isolated cultures.</title>
        <authorList>
            <person name="Wilson H.S."/>
            <person name="De Leon M.E."/>
        </authorList>
    </citation>
    <scope>NUCLEOTIDE SEQUENCE [LARGE SCALE GENOMIC DNA]</scope>
    <source>
        <strain evidence="2 3">HSC-31F16</strain>
    </source>
</reference>
<evidence type="ECO:0000313" key="2">
    <source>
        <dbReference type="EMBL" id="NHR07996.1"/>
    </source>
</evidence>
<dbReference type="EMBL" id="JAAOMA010000047">
    <property type="protein sequence ID" value="NHR07996.1"/>
    <property type="molecule type" value="Genomic_DNA"/>
</dbReference>